<dbReference type="InterPro" id="IPR001036">
    <property type="entry name" value="Acrflvin-R"/>
</dbReference>
<evidence type="ECO:0000313" key="2">
    <source>
        <dbReference type="EMBL" id="TWT50490.1"/>
    </source>
</evidence>
<dbReference type="Pfam" id="PF00873">
    <property type="entry name" value="ACR_tran"/>
    <property type="match status" value="1"/>
</dbReference>
<feature type="transmembrane region" description="Helical" evidence="1">
    <location>
        <begin position="1034"/>
        <end position="1060"/>
    </location>
</feature>
<dbReference type="Proteomes" id="UP000316598">
    <property type="component" value="Unassembled WGS sequence"/>
</dbReference>
<protein>
    <submittedName>
        <fullName evidence="2">Toluene efflux pump membrane transporter TtgH</fullName>
    </submittedName>
</protein>
<comment type="caution">
    <text evidence="2">The sequence shown here is derived from an EMBL/GenBank/DDBJ whole genome shotgun (WGS) entry which is preliminary data.</text>
</comment>
<dbReference type="AlphaFoldDB" id="A0A5C5WIN6"/>
<feature type="transmembrane region" description="Helical" evidence="1">
    <location>
        <begin position="372"/>
        <end position="391"/>
    </location>
</feature>
<dbReference type="Gene3D" id="1.20.1640.10">
    <property type="entry name" value="Multidrug efflux transporter AcrB transmembrane domain"/>
    <property type="match status" value="2"/>
</dbReference>
<keyword evidence="3" id="KW-1185">Reference proteome</keyword>
<dbReference type="SUPFAM" id="SSF82866">
    <property type="entry name" value="Multidrug efflux transporter AcrB transmembrane domain"/>
    <property type="match status" value="2"/>
</dbReference>
<sequence length="1068" mass="117064">MRSIVAWSVKNWQAMNVIMLGTLLLGAWSLSQLRRDFWPDFELYMLNISVVYPGASPDEIEQGILEKIEEAIRTVDGIDEMHSSAREGMAAITLELDSDFTQADAQRVLTEVTTSINQIPSFPELAEKPDISLDSNFVTAIRVAVMGPKLVEDEVPISDDARSEAALQLRRVAERVRSDLLTLQSVSVVDLVGAPAYQIDIEIPELALREYNLSLRKVAEIVRANNVEVPSGTLKGESQEILLRGSDKSELGDEIAAIPLVTEPGGAVLTVGDLGRVRDEFSVDTSVNEVNGRPAVVVSVEMTSTDDLVQISDEVSEWVEREKGNLPDGFTMMTMRDRSTSVRNRLSLLATNGWMGLILVFLVLALFLEIRLAWWVALGIPVSLLGACIFMHYSGQTLNMTSMFAFLIALGIVVDDAIVVGENIYAHRQMGKSYSEAAIDGATEVMPSVITAILTTVIAFAPIMYLEGNIKRLTVVLPICVSVMLLISLVESLTILPSHLAHRRSRFLDVLGWLLLPLKPLGWVLGKANAANQRFLTWFVDRIYSTVLDLSLRNPLIVLSAAAGFLILSVGVVRSGMVPFLLLPKIDFGFVTCQITFPDGTPAAITDAATKRIESAMLEINQRSIDENMTDDEGGFVQAVQRTVGSSGDAVGSEASSHVGGVFVQLNDIGDRTVSSAEIVSMWRKMAGDFPGADAIAYGASPRGPADLPISVRLLAPSDKLDRLDQAIEVCKAKLAEYPYVSDIATDTRQGKWEYRMKVRDDAKAMGVSLADVAGTVRASYYGEEVMRLQRGRHEVPLRVRYPREDRNTLISFEGIRIRGEDGTERPLREVADVEVARGYSEIRRMDQMRAISVVADIDESRGNAFEVVADLRANWVPQFQQQFPDIRLEWSGQQEQTTETVDSLTIGLYVVIGAMFLLLTIQFGSCWHAILVLSVIPFGFIGAIFGHIVMDIELTLFSIFGIVALAGVVVNDSIVLVDFINQRVADGLPVHEAIMDGGRRRFRAVLLTSVTTVAGMLPILLERSKEAQVVSPMATSLAFGLTFSTMVVLILAPVLYLLIAKIPASEA</sequence>
<feature type="transmembrane region" description="Helical" evidence="1">
    <location>
        <begin position="346"/>
        <end position="366"/>
    </location>
</feature>
<dbReference type="OrthoDB" id="9806532at2"/>
<dbReference type="GO" id="GO:0042910">
    <property type="term" value="F:xenobiotic transmembrane transporter activity"/>
    <property type="evidence" value="ECO:0007669"/>
    <property type="project" value="TreeGrafter"/>
</dbReference>
<reference evidence="2 3" key="1">
    <citation type="submission" date="2019-02" db="EMBL/GenBank/DDBJ databases">
        <title>Deep-cultivation of Planctomycetes and their phenomic and genomic characterization uncovers novel biology.</title>
        <authorList>
            <person name="Wiegand S."/>
            <person name="Jogler M."/>
            <person name="Boedeker C."/>
            <person name="Pinto D."/>
            <person name="Vollmers J."/>
            <person name="Rivas-Marin E."/>
            <person name="Kohn T."/>
            <person name="Peeters S.H."/>
            <person name="Heuer A."/>
            <person name="Rast P."/>
            <person name="Oberbeckmann S."/>
            <person name="Bunk B."/>
            <person name="Jeske O."/>
            <person name="Meyerdierks A."/>
            <person name="Storesund J.E."/>
            <person name="Kallscheuer N."/>
            <person name="Luecker S."/>
            <person name="Lage O.M."/>
            <person name="Pohl T."/>
            <person name="Merkel B.J."/>
            <person name="Hornburger P."/>
            <person name="Mueller R.-W."/>
            <person name="Bruemmer F."/>
            <person name="Labrenz M."/>
            <person name="Spormann A.M."/>
            <person name="Op Den Camp H."/>
            <person name="Overmann J."/>
            <person name="Amann R."/>
            <person name="Jetten M.S.M."/>
            <person name="Mascher T."/>
            <person name="Medema M.H."/>
            <person name="Devos D.P."/>
            <person name="Kaster A.-K."/>
            <person name="Ovreas L."/>
            <person name="Rohde M."/>
            <person name="Galperin M.Y."/>
            <person name="Jogler C."/>
        </authorList>
    </citation>
    <scope>NUCLEOTIDE SEQUENCE [LARGE SCALE GENOMIC DNA]</scope>
    <source>
        <strain evidence="2 3">Pla22</strain>
    </source>
</reference>
<dbReference type="InterPro" id="IPR027463">
    <property type="entry name" value="AcrB_DN_DC_subdom"/>
</dbReference>
<feature type="transmembrane region" description="Helical" evidence="1">
    <location>
        <begin position="510"/>
        <end position="526"/>
    </location>
</feature>
<dbReference type="Gene3D" id="3.30.70.1430">
    <property type="entry name" value="Multidrug efflux transporter AcrB pore domain"/>
    <property type="match status" value="2"/>
</dbReference>
<feature type="transmembrane region" description="Helical" evidence="1">
    <location>
        <begin position="905"/>
        <end position="924"/>
    </location>
</feature>
<dbReference type="SUPFAM" id="SSF82693">
    <property type="entry name" value="Multidrug efflux transporter AcrB pore domain, PN1, PN2, PC1 and PC2 subdomains"/>
    <property type="match status" value="3"/>
</dbReference>
<dbReference type="PANTHER" id="PTHR32063">
    <property type="match status" value="1"/>
</dbReference>
<feature type="transmembrane region" description="Helical" evidence="1">
    <location>
        <begin position="556"/>
        <end position="583"/>
    </location>
</feature>
<gene>
    <name evidence="2" type="primary">ttgH_1</name>
    <name evidence="2" type="ORF">Pla22_32330</name>
</gene>
<dbReference type="EMBL" id="SJPI01000002">
    <property type="protein sequence ID" value="TWT50490.1"/>
    <property type="molecule type" value="Genomic_DNA"/>
</dbReference>
<evidence type="ECO:0000256" key="1">
    <source>
        <dbReference type="SAM" id="Phobius"/>
    </source>
</evidence>
<name>A0A5C5WIN6_9BACT</name>
<dbReference type="Gene3D" id="3.30.70.1320">
    <property type="entry name" value="Multidrug efflux transporter AcrB pore domain like"/>
    <property type="match status" value="1"/>
</dbReference>
<feature type="transmembrane region" description="Helical" evidence="1">
    <location>
        <begin position="931"/>
        <end position="951"/>
    </location>
</feature>
<feature type="transmembrane region" description="Helical" evidence="1">
    <location>
        <begin position="403"/>
        <end position="425"/>
    </location>
</feature>
<feature type="transmembrane region" description="Helical" evidence="1">
    <location>
        <begin position="473"/>
        <end position="490"/>
    </location>
</feature>
<dbReference type="PRINTS" id="PR00702">
    <property type="entry name" value="ACRIFLAVINRP"/>
</dbReference>
<dbReference type="Gene3D" id="3.30.70.1440">
    <property type="entry name" value="Multidrug efflux transporter AcrB pore domain"/>
    <property type="match status" value="1"/>
</dbReference>
<dbReference type="RefSeq" id="WP_146515710.1">
    <property type="nucleotide sequence ID" value="NZ_SJPI01000002.1"/>
</dbReference>
<dbReference type="Gene3D" id="3.30.2090.10">
    <property type="entry name" value="Multidrug efflux transporter AcrB TolC docking domain, DN and DC subdomains"/>
    <property type="match status" value="2"/>
</dbReference>
<evidence type="ECO:0000313" key="3">
    <source>
        <dbReference type="Proteomes" id="UP000316598"/>
    </source>
</evidence>
<organism evidence="2 3">
    <name type="scientific">Rubripirellula amarantea</name>
    <dbReference type="NCBI Taxonomy" id="2527999"/>
    <lineage>
        <taxon>Bacteria</taxon>
        <taxon>Pseudomonadati</taxon>
        <taxon>Planctomycetota</taxon>
        <taxon>Planctomycetia</taxon>
        <taxon>Pirellulales</taxon>
        <taxon>Pirellulaceae</taxon>
        <taxon>Rubripirellula</taxon>
    </lineage>
</organism>
<keyword evidence="1" id="KW-0812">Transmembrane</keyword>
<feature type="transmembrane region" description="Helical" evidence="1">
    <location>
        <begin position="957"/>
        <end position="982"/>
    </location>
</feature>
<feature type="transmembrane region" description="Helical" evidence="1">
    <location>
        <begin position="445"/>
        <end position="466"/>
    </location>
</feature>
<dbReference type="GO" id="GO:0005886">
    <property type="term" value="C:plasma membrane"/>
    <property type="evidence" value="ECO:0007669"/>
    <property type="project" value="TreeGrafter"/>
</dbReference>
<dbReference type="PANTHER" id="PTHR32063:SF33">
    <property type="entry name" value="RND SUPERFAMILY EFFLUX PUMP PERMEASE COMPONENT"/>
    <property type="match status" value="1"/>
</dbReference>
<accession>A0A5C5WIN6</accession>
<keyword evidence="1" id="KW-1133">Transmembrane helix</keyword>
<keyword evidence="1" id="KW-0472">Membrane</keyword>
<proteinExistence type="predicted"/>
<dbReference type="SUPFAM" id="SSF82714">
    <property type="entry name" value="Multidrug efflux transporter AcrB TolC docking domain, DN and DC subdomains"/>
    <property type="match status" value="2"/>
</dbReference>
<feature type="transmembrane region" description="Helical" evidence="1">
    <location>
        <begin position="1003"/>
        <end position="1022"/>
    </location>
</feature>